<dbReference type="PANTHER" id="PTHR11113:SF14">
    <property type="entry name" value="N-ACETYLGLUCOSAMINE-6-PHOSPHATE DEACETYLASE"/>
    <property type="match status" value="1"/>
</dbReference>
<dbReference type="PIRSF" id="PIRSF038994">
    <property type="entry name" value="NagA"/>
    <property type="match status" value="1"/>
</dbReference>
<comment type="similarity">
    <text evidence="1 5">Belongs to the metallo-dependent hydrolases superfamily. NagA family.</text>
</comment>
<reference evidence="8" key="1">
    <citation type="journal article" date="2019" name="Int. J. Syst. Evol. Microbiol.">
        <title>The Global Catalogue of Microorganisms (GCM) 10K type strain sequencing project: providing services to taxonomists for standard genome sequencing and annotation.</title>
        <authorList>
            <consortium name="The Broad Institute Genomics Platform"/>
            <consortium name="The Broad Institute Genome Sequencing Center for Infectious Disease"/>
            <person name="Wu L."/>
            <person name="Ma J."/>
        </authorList>
    </citation>
    <scope>NUCLEOTIDE SEQUENCE [LARGE SCALE GENOMIC DNA]</scope>
    <source>
        <strain evidence="8">NBRC 108728</strain>
    </source>
</reference>
<dbReference type="SUPFAM" id="SSF51338">
    <property type="entry name" value="Composite domain of metallo-dependent hydrolases"/>
    <property type="match status" value="1"/>
</dbReference>
<dbReference type="InterPro" id="IPR011059">
    <property type="entry name" value="Metal-dep_hydrolase_composite"/>
</dbReference>
<organism evidence="7 8">
    <name type="scientific">Frondihabitans sucicola</name>
    <dbReference type="NCBI Taxonomy" id="1268041"/>
    <lineage>
        <taxon>Bacteria</taxon>
        <taxon>Bacillati</taxon>
        <taxon>Actinomycetota</taxon>
        <taxon>Actinomycetes</taxon>
        <taxon>Micrococcales</taxon>
        <taxon>Microbacteriaceae</taxon>
        <taxon>Frondihabitans</taxon>
    </lineage>
</organism>
<feature type="domain" description="Amidohydrolase-related" evidence="6">
    <location>
        <begin position="52"/>
        <end position="363"/>
    </location>
</feature>
<dbReference type="PANTHER" id="PTHR11113">
    <property type="entry name" value="N-ACETYLGLUCOSAMINE-6-PHOSPHATE DEACETYLASE"/>
    <property type="match status" value="1"/>
</dbReference>
<dbReference type="Gene3D" id="3.20.20.140">
    <property type="entry name" value="Metal-dependent hydrolases"/>
    <property type="match status" value="1"/>
</dbReference>
<dbReference type="EMBL" id="AP027732">
    <property type="protein sequence ID" value="BDZ49787.1"/>
    <property type="molecule type" value="Genomic_DNA"/>
</dbReference>
<evidence type="ECO:0000256" key="4">
    <source>
        <dbReference type="ARBA" id="ARBA00023277"/>
    </source>
</evidence>
<proteinExistence type="inferred from homology"/>
<sequence length="377" mass="38083">MTRFTLTADRVATAETVWSPGFVTVEGSTVVALGQGSPGLDAGATEHVSGAILPGFVDQHVHGALGVDFGRATPEEARRVAHFHAATGSTRLVASIATAPLPALEQALSTLAPLVDDGTLAGLHLEGPYLSAVRRGAHDPALLRQPSVAELAALLEAGAGSVRQVTIAPELPGALDAVAWLVSQGVTVALGHSDADFDTARRAIDLGATVATHLFNGMRPLGHREPGLVGAVLDDERVLLELILDGHHVASPVASLVRRVAPGRLALVSDAMSATGLGDGEYAIAGSPVVVTEGVAMLADGSSLAGSTATVADALVRLGAAGVTLPEAVAATSAAAVRTLGLAEGLAEGLAAGSRADLVVVDDTLRARRVLRAGLWL</sequence>
<keyword evidence="8" id="KW-1185">Reference proteome</keyword>
<dbReference type="InterPro" id="IPR006680">
    <property type="entry name" value="Amidohydro-rel"/>
</dbReference>
<evidence type="ECO:0000313" key="8">
    <source>
        <dbReference type="Proteomes" id="UP001321486"/>
    </source>
</evidence>
<keyword evidence="4 5" id="KW-0119">Carbohydrate metabolism</keyword>
<dbReference type="RefSeq" id="WP_286346506.1">
    <property type="nucleotide sequence ID" value="NZ_AP027732.1"/>
</dbReference>
<dbReference type="InterPro" id="IPR032466">
    <property type="entry name" value="Metal_Hydrolase"/>
</dbReference>
<evidence type="ECO:0000256" key="5">
    <source>
        <dbReference type="PIRNR" id="PIRNR038994"/>
    </source>
</evidence>
<gene>
    <name evidence="7" type="primary">nagA_2</name>
    <name evidence="7" type="ORF">GCM10025867_20280</name>
</gene>
<evidence type="ECO:0000259" key="6">
    <source>
        <dbReference type="Pfam" id="PF01979"/>
    </source>
</evidence>
<dbReference type="SUPFAM" id="SSF51556">
    <property type="entry name" value="Metallo-dependent hydrolases"/>
    <property type="match status" value="1"/>
</dbReference>
<dbReference type="Pfam" id="PF01979">
    <property type="entry name" value="Amidohydro_1"/>
    <property type="match status" value="1"/>
</dbReference>
<accession>A0ABM8GMY1</accession>
<name>A0ABM8GMY1_9MICO</name>
<keyword evidence="3 5" id="KW-0378">Hydrolase</keyword>
<evidence type="ECO:0000256" key="2">
    <source>
        <dbReference type="ARBA" id="ARBA00022723"/>
    </source>
</evidence>
<dbReference type="InterPro" id="IPR003764">
    <property type="entry name" value="GlcNAc_6-P_deAcase"/>
</dbReference>
<evidence type="ECO:0000256" key="3">
    <source>
        <dbReference type="ARBA" id="ARBA00022801"/>
    </source>
</evidence>
<evidence type="ECO:0000256" key="1">
    <source>
        <dbReference type="ARBA" id="ARBA00010716"/>
    </source>
</evidence>
<keyword evidence="2" id="KW-0479">Metal-binding</keyword>
<dbReference type="Proteomes" id="UP001321486">
    <property type="component" value="Chromosome"/>
</dbReference>
<protein>
    <submittedName>
        <fullName evidence="7">N-acetylglucosamine-6-phosphate deacetylase</fullName>
    </submittedName>
</protein>
<dbReference type="Gene3D" id="2.30.40.10">
    <property type="entry name" value="Urease, subunit C, domain 1"/>
    <property type="match status" value="1"/>
</dbReference>
<evidence type="ECO:0000313" key="7">
    <source>
        <dbReference type="EMBL" id="BDZ49787.1"/>
    </source>
</evidence>